<evidence type="ECO:0000313" key="4">
    <source>
        <dbReference type="EMBL" id="TWT84588.1"/>
    </source>
</evidence>
<sequence>MINRWNEVEAIACKDLVDLRVYTSRLQGVEPDLVLHGGGNTSVKVGDTLYVKGSGWSLDTIERPGFSPVKMDVLLAMAELDHLSDSELVAGQRAALLDEKAPNPSIEAVLHALIPFTFVDHTHADAVATISNTSDGEVRFNEIYGKRVLIVPYVMPGFELAKTIRRMTRDLSWDTIEGLVLLNHGIFTFHADAKASYDKMIELVGMAEAYLEEQTVVPETEDVSAFPQKDAIARQASELLACEVVLKEVRTPYAVALSKIANVGDIVRKGQLTPEHVIRTKPFPVIIDRDPEKAFRRFQKDYSEYFRSHENGEIMLDPCPRYAIIRNHGLIAIGRNEKEAGIIADIIEHTAKAMVQAEQLGGWRSLDEKDVFAIEYWELEQAKLKG</sequence>
<dbReference type="Pfam" id="PF00596">
    <property type="entry name" value="Aldolase_II"/>
    <property type="match status" value="1"/>
</dbReference>
<dbReference type="SMART" id="SM01007">
    <property type="entry name" value="Aldolase_II"/>
    <property type="match status" value="1"/>
</dbReference>
<dbReference type="InterPro" id="IPR001303">
    <property type="entry name" value="Aldolase_II/adducin_N"/>
</dbReference>
<dbReference type="GO" id="GO:0016832">
    <property type="term" value="F:aldehyde-lyase activity"/>
    <property type="evidence" value="ECO:0007669"/>
    <property type="project" value="TreeGrafter"/>
</dbReference>
<dbReference type="InterPro" id="IPR036409">
    <property type="entry name" value="Aldolase_II/adducin_N_sf"/>
</dbReference>
<organism evidence="4 5">
    <name type="scientific">Novipirellula herctigrandis</name>
    <dbReference type="NCBI Taxonomy" id="2527986"/>
    <lineage>
        <taxon>Bacteria</taxon>
        <taxon>Pseudomonadati</taxon>
        <taxon>Planctomycetota</taxon>
        <taxon>Planctomycetia</taxon>
        <taxon>Pirellulales</taxon>
        <taxon>Pirellulaceae</taxon>
        <taxon>Novipirellula</taxon>
    </lineage>
</organism>
<gene>
    <name evidence="4" type="ORF">CA13_60680</name>
</gene>
<dbReference type="SUPFAM" id="SSF53639">
    <property type="entry name" value="AraD/HMP-PK domain-like"/>
    <property type="match status" value="2"/>
</dbReference>
<reference evidence="4 5" key="1">
    <citation type="submission" date="2019-02" db="EMBL/GenBank/DDBJ databases">
        <title>Deep-cultivation of Planctomycetes and their phenomic and genomic characterization uncovers novel biology.</title>
        <authorList>
            <person name="Wiegand S."/>
            <person name="Jogler M."/>
            <person name="Boedeker C."/>
            <person name="Pinto D."/>
            <person name="Vollmers J."/>
            <person name="Rivas-Marin E."/>
            <person name="Kohn T."/>
            <person name="Peeters S.H."/>
            <person name="Heuer A."/>
            <person name="Rast P."/>
            <person name="Oberbeckmann S."/>
            <person name="Bunk B."/>
            <person name="Jeske O."/>
            <person name="Meyerdierks A."/>
            <person name="Storesund J.E."/>
            <person name="Kallscheuer N."/>
            <person name="Luecker S."/>
            <person name="Lage O.M."/>
            <person name="Pohl T."/>
            <person name="Merkel B.J."/>
            <person name="Hornburger P."/>
            <person name="Mueller R.-W."/>
            <person name="Bruemmer F."/>
            <person name="Labrenz M."/>
            <person name="Spormann A.M."/>
            <person name="Op Den Camp H."/>
            <person name="Overmann J."/>
            <person name="Amann R."/>
            <person name="Jetten M.S.M."/>
            <person name="Mascher T."/>
            <person name="Medema M.H."/>
            <person name="Devos D.P."/>
            <person name="Kaster A.-K."/>
            <person name="Ovreas L."/>
            <person name="Rohde M."/>
            <person name="Galperin M.Y."/>
            <person name="Jogler C."/>
        </authorList>
    </citation>
    <scope>NUCLEOTIDE SEQUENCE [LARGE SCALE GENOMIC DNA]</scope>
    <source>
        <strain evidence="4 5">CA13</strain>
    </source>
</reference>
<dbReference type="Proteomes" id="UP000315010">
    <property type="component" value="Unassembled WGS sequence"/>
</dbReference>
<dbReference type="InterPro" id="IPR050197">
    <property type="entry name" value="Aldolase_class_II_sugar_metab"/>
</dbReference>
<dbReference type="Gene3D" id="3.40.225.10">
    <property type="entry name" value="Class II aldolase/adducin N-terminal domain"/>
    <property type="match status" value="2"/>
</dbReference>
<feature type="domain" description="Class II aldolase/adducin N-terminal" evidence="3">
    <location>
        <begin position="19"/>
        <end position="211"/>
    </location>
</feature>
<dbReference type="GO" id="GO:0046872">
    <property type="term" value="F:metal ion binding"/>
    <property type="evidence" value="ECO:0007669"/>
    <property type="project" value="UniProtKB-KW"/>
</dbReference>
<evidence type="ECO:0000256" key="2">
    <source>
        <dbReference type="ARBA" id="ARBA00023239"/>
    </source>
</evidence>
<dbReference type="RefSeq" id="WP_146402386.1">
    <property type="nucleotide sequence ID" value="NZ_SJPJ01000001.1"/>
</dbReference>
<evidence type="ECO:0000256" key="1">
    <source>
        <dbReference type="ARBA" id="ARBA00022723"/>
    </source>
</evidence>
<dbReference type="GO" id="GO:0019323">
    <property type="term" value="P:pentose catabolic process"/>
    <property type="evidence" value="ECO:0007669"/>
    <property type="project" value="TreeGrafter"/>
</dbReference>
<evidence type="ECO:0000313" key="5">
    <source>
        <dbReference type="Proteomes" id="UP000315010"/>
    </source>
</evidence>
<dbReference type="OrthoDB" id="9774430at2"/>
<keyword evidence="5" id="KW-1185">Reference proteome</keyword>
<accession>A0A5C5ZBT0</accession>
<name>A0A5C5ZBT0_9BACT</name>
<dbReference type="GO" id="GO:0005829">
    <property type="term" value="C:cytosol"/>
    <property type="evidence" value="ECO:0007669"/>
    <property type="project" value="TreeGrafter"/>
</dbReference>
<dbReference type="PANTHER" id="PTHR22789">
    <property type="entry name" value="FUCULOSE PHOSPHATE ALDOLASE"/>
    <property type="match status" value="1"/>
</dbReference>
<dbReference type="AlphaFoldDB" id="A0A5C5ZBT0"/>
<evidence type="ECO:0000259" key="3">
    <source>
        <dbReference type="SMART" id="SM01007"/>
    </source>
</evidence>
<dbReference type="EMBL" id="SJPJ01000001">
    <property type="protein sequence ID" value="TWT84588.1"/>
    <property type="molecule type" value="Genomic_DNA"/>
</dbReference>
<keyword evidence="1" id="KW-0479">Metal-binding</keyword>
<comment type="caution">
    <text evidence="4">The sequence shown here is derived from an EMBL/GenBank/DDBJ whole genome shotgun (WGS) entry which is preliminary data.</text>
</comment>
<proteinExistence type="predicted"/>
<dbReference type="PANTHER" id="PTHR22789:SF0">
    <property type="entry name" value="3-OXO-TETRONATE 4-PHOSPHATE DECARBOXYLASE-RELATED"/>
    <property type="match status" value="1"/>
</dbReference>
<keyword evidence="2" id="KW-0456">Lyase</keyword>
<protein>
    <submittedName>
        <fullName evidence="4">Short chain dehydrogenase</fullName>
    </submittedName>
</protein>